<comment type="caution">
    <text evidence="2">The sequence shown here is derived from an EMBL/GenBank/DDBJ whole genome shotgun (WGS) entry which is preliminary data.</text>
</comment>
<accession>A0AAJ1FEX4</accession>
<dbReference type="AlphaFoldDB" id="A0AAJ1FEX4"/>
<protein>
    <submittedName>
        <fullName evidence="2">Uncharacterized protein</fullName>
    </submittedName>
</protein>
<dbReference type="EMBL" id="JANGBQ010000025">
    <property type="protein sequence ID" value="MCQ5083912.1"/>
    <property type="molecule type" value="Genomic_DNA"/>
</dbReference>
<name>A0AAJ1FEX4_9BACT</name>
<reference evidence="2" key="1">
    <citation type="submission" date="2022-06" db="EMBL/GenBank/DDBJ databases">
        <title>Isolation of gut microbiota from human fecal samples.</title>
        <authorList>
            <person name="Pamer E.G."/>
            <person name="Barat B."/>
            <person name="Waligurski E."/>
            <person name="Medina S."/>
            <person name="Paddock L."/>
            <person name="Mostad J."/>
        </authorList>
    </citation>
    <scope>NUCLEOTIDE SEQUENCE</scope>
    <source>
        <strain evidence="2">DFI.6.22</strain>
    </source>
</reference>
<sequence length="136" mass="15205">MKRMFILAVALLAALAISAQEPNKFGLKKPDSPRSGKYELPDSLRNKFELPDSLAHLSPWKPDYRAEGKMKVKPSVTMTSVVVIQKENLPSRVTVIDNNTLRLGRHFTISNGQAWNNGSFPDAFLDARTISMPLPR</sequence>
<feature type="signal peptide" evidence="1">
    <location>
        <begin position="1"/>
        <end position="19"/>
    </location>
</feature>
<gene>
    <name evidence="2" type="ORF">NE651_13565</name>
</gene>
<evidence type="ECO:0000313" key="3">
    <source>
        <dbReference type="Proteomes" id="UP001205035"/>
    </source>
</evidence>
<keyword evidence="1" id="KW-0732">Signal</keyword>
<dbReference type="RefSeq" id="WP_229107526.1">
    <property type="nucleotide sequence ID" value="NZ_DAWDXQ010000002.1"/>
</dbReference>
<feature type="chain" id="PRO_5042499481" evidence="1">
    <location>
        <begin position="20"/>
        <end position="136"/>
    </location>
</feature>
<evidence type="ECO:0000256" key="1">
    <source>
        <dbReference type="SAM" id="SignalP"/>
    </source>
</evidence>
<proteinExistence type="predicted"/>
<dbReference type="Proteomes" id="UP001205035">
    <property type="component" value="Unassembled WGS sequence"/>
</dbReference>
<organism evidence="2 3">
    <name type="scientific">Alistipes onderdonkii</name>
    <dbReference type="NCBI Taxonomy" id="328813"/>
    <lineage>
        <taxon>Bacteria</taxon>
        <taxon>Pseudomonadati</taxon>
        <taxon>Bacteroidota</taxon>
        <taxon>Bacteroidia</taxon>
        <taxon>Bacteroidales</taxon>
        <taxon>Rikenellaceae</taxon>
        <taxon>Alistipes</taxon>
    </lineage>
</organism>
<evidence type="ECO:0000313" key="2">
    <source>
        <dbReference type="EMBL" id="MCQ5083912.1"/>
    </source>
</evidence>